<dbReference type="Proteomes" id="UP000033934">
    <property type="component" value="Unassembled WGS sequence"/>
</dbReference>
<evidence type="ECO:0000256" key="1">
    <source>
        <dbReference type="SAM" id="Phobius"/>
    </source>
</evidence>
<proteinExistence type="predicted"/>
<keyword evidence="1" id="KW-0812">Transmembrane</keyword>
<organism evidence="2 3">
    <name type="scientific">Berkelbacteria bacterium GW2011_GWA2_38_9</name>
    <dbReference type="NCBI Taxonomy" id="1618334"/>
    <lineage>
        <taxon>Bacteria</taxon>
        <taxon>Candidatus Berkelbacteria</taxon>
    </lineage>
</organism>
<evidence type="ECO:0000313" key="2">
    <source>
        <dbReference type="EMBL" id="KKQ90497.1"/>
    </source>
</evidence>
<feature type="transmembrane region" description="Helical" evidence="1">
    <location>
        <begin position="56"/>
        <end position="79"/>
    </location>
</feature>
<accession>A0A0G0LHF7</accession>
<dbReference type="InterPro" id="IPR043713">
    <property type="entry name" value="DUF5654"/>
</dbReference>
<keyword evidence="1" id="KW-0472">Membrane</keyword>
<comment type="caution">
    <text evidence="2">The sequence shown here is derived from an EMBL/GenBank/DDBJ whole genome shotgun (WGS) entry which is preliminary data.</text>
</comment>
<name>A0A0G0LHF7_9BACT</name>
<dbReference type="Pfam" id="PF18898">
    <property type="entry name" value="DUF5654"/>
    <property type="match status" value="1"/>
</dbReference>
<protein>
    <submittedName>
        <fullName evidence="2">Uncharacterized protein</fullName>
    </submittedName>
</protein>
<sequence>MVNIKETASKLKSEIKKNILTAVLAAFGLIIALVWRDAIQAIINEIVSRVGINGSGYVYQTTTAAVITIICVLGILLFSRLKGEEDVKK</sequence>
<feature type="transmembrane region" description="Helical" evidence="1">
    <location>
        <begin position="19"/>
        <end position="36"/>
    </location>
</feature>
<dbReference type="AlphaFoldDB" id="A0A0G0LHF7"/>
<keyword evidence="1" id="KW-1133">Transmembrane helix</keyword>
<dbReference type="EMBL" id="LBVO01000005">
    <property type="protein sequence ID" value="KKQ90497.1"/>
    <property type="molecule type" value="Genomic_DNA"/>
</dbReference>
<gene>
    <name evidence="2" type="ORF">UT11_C0005G0038</name>
</gene>
<reference evidence="2 3" key="1">
    <citation type="journal article" date="2015" name="Nature">
        <title>rRNA introns, odd ribosomes, and small enigmatic genomes across a large radiation of phyla.</title>
        <authorList>
            <person name="Brown C.T."/>
            <person name="Hug L.A."/>
            <person name="Thomas B.C."/>
            <person name="Sharon I."/>
            <person name="Castelle C.J."/>
            <person name="Singh A."/>
            <person name="Wilkins M.J."/>
            <person name="Williams K.H."/>
            <person name="Banfield J.F."/>
        </authorList>
    </citation>
    <scope>NUCLEOTIDE SEQUENCE [LARGE SCALE GENOMIC DNA]</scope>
</reference>
<evidence type="ECO:0000313" key="3">
    <source>
        <dbReference type="Proteomes" id="UP000033934"/>
    </source>
</evidence>